<evidence type="ECO:0000313" key="2">
    <source>
        <dbReference type="EMBL" id="GIY88242.1"/>
    </source>
</evidence>
<protein>
    <submittedName>
        <fullName evidence="2">Uncharacterized protein</fullName>
    </submittedName>
</protein>
<dbReference type="AlphaFoldDB" id="A0AAV4WZI6"/>
<name>A0AAV4WZI6_9ARAC</name>
<reference evidence="2 3" key="1">
    <citation type="submission" date="2021-06" db="EMBL/GenBank/DDBJ databases">
        <title>Caerostris darwini draft genome.</title>
        <authorList>
            <person name="Kono N."/>
            <person name="Arakawa K."/>
        </authorList>
    </citation>
    <scope>NUCLEOTIDE SEQUENCE [LARGE SCALE GENOMIC DNA]</scope>
</reference>
<feature type="region of interest" description="Disordered" evidence="1">
    <location>
        <begin position="84"/>
        <end position="112"/>
    </location>
</feature>
<dbReference type="EMBL" id="BPLQ01015467">
    <property type="protein sequence ID" value="GIY88242.1"/>
    <property type="molecule type" value="Genomic_DNA"/>
</dbReference>
<sequence>MSNYGGPAPPKGAHLHFSLSFASALMSRQAARSLPTMALISTFFLISLGDGRRRSSPFFGDTQSSPFRAEIFFEVTGASSRSRRGLEASRTARLPGKLTSEAPVPARERTGSLTDARISSHRSIFQKGGTALVGGEGAISEKRIR</sequence>
<evidence type="ECO:0000313" key="3">
    <source>
        <dbReference type="Proteomes" id="UP001054837"/>
    </source>
</evidence>
<dbReference type="Proteomes" id="UP001054837">
    <property type="component" value="Unassembled WGS sequence"/>
</dbReference>
<proteinExistence type="predicted"/>
<accession>A0AAV4WZI6</accession>
<keyword evidence="3" id="KW-1185">Reference proteome</keyword>
<gene>
    <name evidence="2" type="ORF">CDAR_213731</name>
</gene>
<evidence type="ECO:0000256" key="1">
    <source>
        <dbReference type="SAM" id="MobiDB-lite"/>
    </source>
</evidence>
<comment type="caution">
    <text evidence="2">The sequence shown here is derived from an EMBL/GenBank/DDBJ whole genome shotgun (WGS) entry which is preliminary data.</text>
</comment>
<organism evidence="2 3">
    <name type="scientific">Caerostris darwini</name>
    <dbReference type="NCBI Taxonomy" id="1538125"/>
    <lineage>
        <taxon>Eukaryota</taxon>
        <taxon>Metazoa</taxon>
        <taxon>Ecdysozoa</taxon>
        <taxon>Arthropoda</taxon>
        <taxon>Chelicerata</taxon>
        <taxon>Arachnida</taxon>
        <taxon>Araneae</taxon>
        <taxon>Araneomorphae</taxon>
        <taxon>Entelegynae</taxon>
        <taxon>Araneoidea</taxon>
        <taxon>Araneidae</taxon>
        <taxon>Caerostris</taxon>
    </lineage>
</organism>